<organism evidence="1 2">
    <name type="scientific">Trapa incisa</name>
    <dbReference type="NCBI Taxonomy" id="236973"/>
    <lineage>
        <taxon>Eukaryota</taxon>
        <taxon>Viridiplantae</taxon>
        <taxon>Streptophyta</taxon>
        <taxon>Embryophyta</taxon>
        <taxon>Tracheophyta</taxon>
        <taxon>Spermatophyta</taxon>
        <taxon>Magnoliopsida</taxon>
        <taxon>eudicotyledons</taxon>
        <taxon>Gunneridae</taxon>
        <taxon>Pentapetalae</taxon>
        <taxon>rosids</taxon>
        <taxon>malvids</taxon>
        <taxon>Myrtales</taxon>
        <taxon>Lythraceae</taxon>
        <taxon>Trapa</taxon>
    </lineage>
</organism>
<protein>
    <submittedName>
        <fullName evidence="1">Uncharacterized protein</fullName>
    </submittedName>
</protein>
<dbReference type="PANTHER" id="PTHR15852:SF66">
    <property type="entry name" value="OS09G0423700 PROTEIN"/>
    <property type="match status" value="1"/>
</dbReference>
<accession>A0AAN7JJY5</accession>
<reference evidence="1 2" key="1">
    <citation type="journal article" date="2023" name="Hortic Res">
        <title>Pangenome of water caltrop reveals structural variations and asymmetric subgenome divergence after allopolyploidization.</title>
        <authorList>
            <person name="Zhang X."/>
            <person name="Chen Y."/>
            <person name="Wang L."/>
            <person name="Yuan Y."/>
            <person name="Fang M."/>
            <person name="Shi L."/>
            <person name="Lu R."/>
            <person name="Comes H.P."/>
            <person name="Ma Y."/>
            <person name="Chen Y."/>
            <person name="Huang G."/>
            <person name="Zhou Y."/>
            <person name="Zheng Z."/>
            <person name="Qiu Y."/>
        </authorList>
    </citation>
    <scope>NUCLEOTIDE SEQUENCE [LARGE SCALE GENOMIC DNA]</scope>
    <source>
        <tissue evidence="1">Roots</tissue>
    </source>
</reference>
<dbReference type="EMBL" id="JAXIOK010000020">
    <property type="protein sequence ID" value="KAK4747082.1"/>
    <property type="molecule type" value="Genomic_DNA"/>
</dbReference>
<dbReference type="SUPFAM" id="SSF57938">
    <property type="entry name" value="DnaJ/Hsp40 cysteine-rich domain"/>
    <property type="match status" value="1"/>
</dbReference>
<evidence type="ECO:0000313" key="1">
    <source>
        <dbReference type="EMBL" id="KAK4747082.1"/>
    </source>
</evidence>
<dbReference type="Proteomes" id="UP001345219">
    <property type="component" value="Chromosome 20"/>
</dbReference>
<dbReference type="InterPro" id="IPR036410">
    <property type="entry name" value="HSP_DnaJ_Cys-rich_dom_sf"/>
</dbReference>
<proteinExistence type="predicted"/>
<dbReference type="PANTHER" id="PTHR15852">
    <property type="entry name" value="PLASTID TRANSCRIPTIONALLY ACTIVE PROTEIN"/>
    <property type="match status" value="1"/>
</dbReference>
<evidence type="ECO:0000313" key="2">
    <source>
        <dbReference type="Proteomes" id="UP001345219"/>
    </source>
</evidence>
<dbReference type="AlphaFoldDB" id="A0AAN7JJY5"/>
<keyword evidence="2" id="KW-1185">Reference proteome</keyword>
<sequence>MTSCICCCRPSVLPKSAINYSRLHRGGAGFEAVAPWGRDVGYRWSKPSGIRASMIDSYESSSDFFKRMEQAWLISQQPKPISCSSCDSRGHVECKWCGGTGFFILGDNMLCQVPSRNTSCVICTGKGFTCCANCKGTGYRAKWLGDTPSSK</sequence>
<gene>
    <name evidence="1" type="ORF">SAY87_026119</name>
</gene>
<comment type="caution">
    <text evidence="1">The sequence shown here is derived from an EMBL/GenBank/DDBJ whole genome shotgun (WGS) entry which is preliminary data.</text>
</comment>
<name>A0AAN7JJY5_9MYRT</name>